<feature type="domain" description="RCK N-terminal" evidence="11">
    <location>
        <begin position="412"/>
        <end position="528"/>
    </location>
</feature>
<feature type="transmembrane region" description="Helical" evidence="10">
    <location>
        <begin position="220"/>
        <end position="253"/>
    </location>
</feature>
<evidence type="ECO:0000256" key="1">
    <source>
        <dbReference type="ARBA" id="ARBA00004141"/>
    </source>
</evidence>
<keyword evidence="14" id="KW-1185">Reference proteome</keyword>
<dbReference type="InterPro" id="IPR006037">
    <property type="entry name" value="RCK_C"/>
</dbReference>
<dbReference type="InterPro" id="IPR003148">
    <property type="entry name" value="RCK_N"/>
</dbReference>
<evidence type="ECO:0000256" key="2">
    <source>
        <dbReference type="ARBA" id="ARBA00005551"/>
    </source>
</evidence>
<keyword evidence="5" id="KW-0630">Potassium</keyword>
<feature type="transmembrane region" description="Helical" evidence="10">
    <location>
        <begin position="179"/>
        <end position="199"/>
    </location>
</feature>
<evidence type="ECO:0000256" key="5">
    <source>
        <dbReference type="ARBA" id="ARBA00022538"/>
    </source>
</evidence>
<evidence type="ECO:0000256" key="7">
    <source>
        <dbReference type="ARBA" id="ARBA00022989"/>
    </source>
</evidence>
<protein>
    <submittedName>
        <fullName evidence="13">Cation/proton antiporter YbaL</fullName>
    </submittedName>
</protein>
<gene>
    <name evidence="13" type="primary">ybaL</name>
    <name evidence="13" type="ORF">MSZNOR_1165</name>
</gene>
<dbReference type="SUPFAM" id="SSF116726">
    <property type="entry name" value="TrkA C-terminal domain-like"/>
    <property type="match status" value="1"/>
</dbReference>
<keyword evidence="7 10" id="KW-1133">Transmembrane helix</keyword>
<keyword evidence="8" id="KW-0406">Ion transport</keyword>
<name>A0ABM9HYU8_9GAMM</name>
<evidence type="ECO:0000313" key="14">
    <source>
        <dbReference type="Proteomes" id="UP001162030"/>
    </source>
</evidence>
<feature type="transmembrane region" description="Helical" evidence="10">
    <location>
        <begin position="6"/>
        <end position="25"/>
    </location>
</feature>
<evidence type="ECO:0000256" key="4">
    <source>
        <dbReference type="ARBA" id="ARBA00022449"/>
    </source>
</evidence>
<comment type="similarity">
    <text evidence="2">Belongs to the monovalent cation:proton antiporter 2 (CPA2) transporter (TC 2.A.37) family.</text>
</comment>
<dbReference type="InterPro" id="IPR036291">
    <property type="entry name" value="NAD(P)-bd_dom_sf"/>
</dbReference>
<keyword evidence="6 10" id="KW-0812">Transmembrane</keyword>
<feature type="transmembrane region" description="Helical" evidence="10">
    <location>
        <begin position="273"/>
        <end position="291"/>
    </location>
</feature>
<dbReference type="InterPro" id="IPR006153">
    <property type="entry name" value="Cation/H_exchanger_TM"/>
</dbReference>
<reference evidence="13 14" key="1">
    <citation type="submission" date="2023-03" db="EMBL/GenBank/DDBJ databases">
        <authorList>
            <person name="Pearce D."/>
        </authorList>
    </citation>
    <scope>NUCLEOTIDE SEQUENCE [LARGE SCALE GENOMIC DNA]</scope>
    <source>
        <strain evidence="13">Msz</strain>
    </source>
</reference>
<dbReference type="RefSeq" id="WP_026612149.1">
    <property type="nucleotide sequence ID" value="NZ_OX458333.1"/>
</dbReference>
<feature type="domain" description="RCK C-terminal" evidence="12">
    <location>
        <begin position="578"/>
        <end position="662"/>
    </location>
</feature>
<feature type="transmembrane region" description="Helical" evidence="10">
    <location>
        <begin position="86"/>
        <end position="105"/>
    </location>
</feature>
<dbReference type="InterPro" id="IPR038770">
    <property type="entry name" value="Na+/solute_symporter_sf"/>
</dbReference>
<dbReference type="EMBL" id="OX458333">
    <property type="protein sequence ID" value="CAI8778081.1"/>
    <property type="molecule type" value="Genomic_DNA"/>
</dbReference>
<dbReference type="PANTHER" id="PTHR42751:SF1">
    <property type="entry name" value="CATION_PROTON ANTIPORTER YBAL-RELATED"/>
    <property type="match status" value="1"/>
</dbReference>
<evidence type="ECO:0000259" key="11">
    <source>
        <dbReference type="PROSITE" id="PS51201"/>
    </source>
</evidence>
<dbReference type="InterPro" id="IPR036721">
    <property type="entry name" value="RCK_C_sf"/>
</dbReference>
<evidence type="ECO:0000259" key="12">
    <source>
        <dbReference type="PROSITE" id="PS51202"/>
    </source>
</evidence>
<dbReference type="Pfam" id="PF02254">
    <property type="entry name" value="TrkA_N"/>
    <property type="match status" value="1"/>
</dbReference>
<feature type="transmembrane region" description="Helical" evidence="10">
    <location>
        <begin position="117"/>
        <end position="136"/>
    </location>
</feature>
<accession>A0ABM9HYU8</accession>
<dbReference type="Pfam" id="PF02080">
    <property type="entry name" value="TrkA_C"/>
    <property type="match status" value="1"/>
</dbReference>
<dbReference type="SUPFAM" id="SSF51735">
    <property type="entry name" value="NAD(P)-binding Rossmann-fold domains"/>
    <property type="match status" value="1"/>
</dbReference>
<dbReference type="Gene3D" id="3.40.50.720">
    <property type="entry name" value="NAD(P)-binding Rossmann-like Domain"/>
    <property type="match status" value="1"/>
</dbReference>
<dbReference type="Proteomes" id="UP001162030">
    <property type="component" value="Chromosome"/>
</dbReference>
<evidence type="ECO:0000256" key="8">
    <source>
        <dbReference type="ARBA" id="ARBA00023065"/>
    </source>
</evidence>
<keyword evidence="5" id="KW-0633">Potassium transport</keyword>
<evidence type="ECO:0000313" key="13">
    <source>
        <dbReference type="EMBL" id="CAI8778081.1"/>
    </source>
</evidence>
<keyword evidence="4" id="KW-0050">Antiport</keyword>
<feature type="transmembrane region" description="Helical" evidence="10">
    <location>
        <begin position="32"/>
        <end position="50"/>
    </location>
</feature>
<dbReference type="PROSITE" id="PS51201">
    <property type="entry name" value="RCK_N"/>
    <property type="match status" value="1"/>
</dbReference>
<dbReference type="Gene3D" id="3.30.70.1450">
    <property type="entry name" value="Regulator of K+ conductance, C-terminal domain"/>
    <property type="match status" value="1"/>
</dbReference>
<evidence type="ECO:0000256" key="10">
    <source>
        <dbReference type="SAM" id="Phobius"/>
    </source>
</evidence>
<feature type="transmembrane region" description="Helical" evidence="10">
    <location>
        <begin position="298"/>
        <end position="318"/>
    </location>
</feature>
<evidence type="ECO:0000256" key="9">
    <source>
        <dbReference type="ARBA" id="ARBA00023136"/>
    </source>
</evidence>
<proteinExistence type="inferred from homology"/>
<evidence type="ECO:0000256" key="3">
    <source>
        <dbReference type="ARBA" id="ARBA00022448"/>
    </source>
</evidence>
<keyword evidence="9 10" id="KW-0472">Membrane</keyword>
<feature type="transmembrane region" description="Helical" evidence="10">
    <location>
        <begin position="62"/>
        <end position="81"/>
    </location>
</feature>
<sequence length="670" mass="72268">MHNLGLLENIAVTLTVAFIGGLIVQRIGLPSIVGYLLAGVAIGPFTPGYLADSHTINQLAELGVIFLMYGVGLHFSFADLWKVRDVAIVGTLGQMLTMLALGYGLSQYWGWTPKSGLVLGLVLSIASTIVMLRGFMDKGWLNTPDGQVAVGWRVMEDIATVLMIMILPNLADTGKPMEWQSLGLALLSALGFLVVMLFVGKRFIPWLLLRVAHTRSRELFILAVLACSLGIALGAAQLFGVSLALGAFVAGAVVSESPLSHRVASDLLPFREAFSVLFFVSVGMMLDPTFLVEHIEPVLILTALVVIGKFIVSGVWVLPFPRPASTALVVAAGSCQIGEFSFILDQTGLSLGILDESQHALILAAALLSIVVNPFMLHSVDPLQRSLRGVQPLWRWLNRHGSTHTPAEESISDHVVVVGYGRVGSHIVDVMGELGIPYLVIDFRISRIEKLAKRGVPTLLGDTANSDILSHAALHRARLLVVTLPEEAATELTVAAARDIAPNLPIIARAATRAGVKRLSELGAQLVIHPELEGGLQVLRHTLLQLGFPLHEVRRYADTVRRENYEALVKSQGEHALLRDLLDASELIDIAWRKVPEGSPLAGKLLGEAALRTRTGATLVAIKRKNELMVNPSTQTVFLPGDRIGLLGNPEQLEAVERLLAPQPQESDAA</sequence>
<dbReference type="Gene3D" id="1.20.1530.20">
    <property type="match status" value="1"/>
</dbReference>
<dbReference type="PROSITE" id="PS51202">
    <property type="entry name" value="RCK_C"/>
    <property type="match status" value="1"/>
</dbReference>
<organism evidence="13 14">
    <name type="scientific">Methylocaldum szegediense</name>
    <dbReference type="NCBI Taxonomy" id="73780"/>
    <lineage>
        <taxon>Bacteria</taxon>
        <taxon>Pseudomonadati</taxon>
        <taxon>Pseudomonadota</taxon>
        <taxon>Gammaproteobacteria</taxon>
        <taxon>Methylococcales</taxon>
        <taxon>Methylococcaceae</taxon>
        <taxon>Methylocaldum</taxon>
    </lineage>
</organism>
<comment type="subcellular location">
    <subcellularLocation>
        <location evidence="1">Membrane</location>
        <topology evidence="1">Multi-pass membrane protein</topology>
    </subcellularLocation>
</comment>
<keyword evidence="3" id="KW-0813">Transport</keyword>
<evidence type="ECO:0000256" key="6">
    <source>
        <dbReference type="ARBA" id="ARBA00022692"/>
    </source>
</evidence>
<dbReference type="Pfam" id="PF00999">
    <property type="entry name" value="Na_H_Exchanger"/>
    <property type="match status" value="1"/>
</dbReference>
<dbReference type="PANTHER" id="PTHR42751">
    <property type="entry name" value="SODIUM/HYDROGEN EXCHANGER FAMILY/TRKA DOMAIN PROTEIN"/>
    <property type="match status" value="1"/>
</dbReference>